<feature type="domain" description="Protein kinase" evidence="11">
    <location>
        <begin position="14"/>
        <end position="281"/>
    </location>
</feature>
<gene>
    <name evidence="12" type="ORF">HJG54_03955</name>
</gene>
<keyword evidence="6 9" id="KW-0067">ATP-binding</keyword>
<name>A0AA97AS44_9CYAN</name>
<organism evidence="12">
    <name type="scientific">Leptolyngbya sp. NK1-12</name>
    <dbReference type="NCBI Taxonomy" id="2547451"/>
    <lineage>
        <taxon>Bacteria</taxon>
        <taxon>Bacillati</taxon>
        <taxon>Cyanobacteriota</taxon>
        <taxon>Cyanophyceae</taxon>
        <taxon>Leptolyngbyales</taxon>
        <taxon>Leptolyngbyaceae</taxon>
        <taxon>Leptolyngbya group</taxon>
        <taxon>Leptolyngbya</taxon>
    </lineage>
</organism>
<dbReference type="CDD" id="cd14014">
    <property type="entry name" value="STKc_PknB_like"/>
    <property type="match status" value="1"/>
</dbReference>
<reference evidence="12" key="1">
    <citation type="submission" date="2020-05" db="EMBL/GenBank/DDBJ databases">
        <authorList>
            <person name="Zhu T."/>
            <person name="Keshari N."/>
            <person name="Lu X."/>
        </authorList>
    </citation>
    <scope>NUCLEOTIDE SEQUENCE</scope>
    <source>
        <strain evidence="12">NK1-12</strain>
    </source>
</reference>
<feature type="binding site" evidence="9">
    <location>
        <position position="44"/>
    </location>
    <ligand>
        <name>ATP</name>
        <dbReference type="ChEBI" id="CHEBI:30616"/>
    </ligand>
</feature>
<evidence type="ECO:0000313" key="12">
    <source>
        <dbReference type="EMBL" id="WNZ26418.1"/>
    </source>
</evidence>
<dbReference type="SUPFAM" id="SSF56112">
    <property type="entry name" value="Protein kinase-like (PK-like)"/>
    <property type="match status" value="1"/>
</dbReference>
<dbReference type="PROSITE" id="PS00109">
    <property type="entry name" value="PROTEIN_KINASE_TYR"/>
    <property type="match status" value="1"/>
</dbReference>
<evidence type="ECO:0000256" key="4">
    <source>
        <dbReference type="ARBA" id="ARBA00022741"/>
    </source>
</evidence>
<comment type="catalytic activity">
    <reaction evidence="8">
        <text>L-seryl-[protein] + ATP = O-phospho-L-seryl-[protein] + ADP + H(+)</text>
        <dbReference type="Rhea" id="RHEA:17989"/>
        <dbReference type="Rhea" id="RHEA-COMP:9863"/>
        <dbReference type="Rhea" id="RHEA-COMP:11604"/>
        <dbReference type="ChEBI" id="CHEBI:15378"/>
        <dbReference type="ChEBI" id="CHEBI:29999"/>
        <dbReference type="ChEBI" id="CHEBI:30616"/>
        <dbReference type="ChEBI" id="CHEBI:83421"/>
        <dbReference type="ChEBI" id="CHEBI:456216"/>
        <dbReference type="EC" id="2.7.11.1"/>
    </reaction>
</comment>
<dbReference type="PROSITE" id="PS50011">
    <property type="entry name" value="PROTEIN_KINASE_DOM"/>
    <property type="match status" value="1"/>
</dbReference>
<comment type="catalytic activity">
    <reaction evidence="7">
        <text>L-threonyl-[protein] + ATP = O-phospho-L-threonyl-[protein] + ADP + H(+)</text>
        <dbReference type="Rhea" id="RHEA:46608"/>
        <dbReference type="Rhea" id="RHEA-COMP:11060"/>
        <dbReference type="Rhea" id="RHEA-COMP:11605"/>
        <dbReference type="ChEBI" id="CHEBI:15378"/>
        <dbReference type="ChEBI" id="CHEBI:30013"/>
        <dbReference type="ChEBI" id="CHEBI:30616"/>
        <dbReference type="ChEBI" id="CHEBI:61977"/>
        <dbReference type="ChEBI" id="CHEBI:456216"/>
        <dbReference type="EC" id="2.7.11.1"/>
    </reaction>
</comment>
<dbReference type="InterPro" id="IPR000719">
    <property type="entry name" value="Prot_kinase_dom"/>
</dbReference>
<accession>A0AA97AS44</accession>
<dbReference type="InterPro" id="IPR017441">
    <property type="entry name" value="Protein_kinase_ATP_BS"/>
</dbReference>
<evidence type="ECO:0000256" key="10">
    <source>
        <dbReference type="SAM" id="MobiDB-lite"/>
    </source>
</evidence>
<dbReference type="EMBL" id="CP053586">
    <property type="protein sequence ID" value="WNZ26418.1"/>
    <property type="molecule type" value="Genomic_DNA"/>
</dbReference>
<dbReference type="PANTHER" id="PTHR24363:SF0">
    <property type="entry name" value="SERINE_THREONINE KINASE LIKE DOMAIN CONTAINING 1"/>
    <property type="match status" value="1"/>
</dbReference>
<feature type="region of interest" description="Disordered" evidence="10">
    <location>
        <begin position="379"/>
        <end position="407"/>
    </location>
</feature>
<evidence type="ECO:0000256" key="7">
    <source>
        <dbReference type="ARBA" id="ARBA00047899"/>
    </source>
</evidence>
<evidence type="ECO:0000256" key="9">
    <source>
        <dbReference type="PROSITE-ProRule" id="PRU10141"/>
    </source>
</evidence>
<dbReference type="InterPro" id="IPR008266">
    <property type="entry name" value="Tyr_kinase_AS"/>
</dbReference>
<evidence type="ECO:0000256" key="1">
    <source>
        <dbReference type="ARBA" id="ARBA00012513"/>
    </source>
</evidence>
<protein>
    <recommendedName>
        <fullName evidence="1">non-specific serine/threonine protein kinase</fullName>
        <ecNumber evidence="1">2.7.11.1</ecNumber>
    </recommendedName>
</protein>
<feature type="compositionally biased region" description="Pro residues" evidence="10">
    <location>
        <begin position="380"/>
        <end position="394"/>
    </location>
</feature>
<dbReference type="EC" id="2.7.11.1" evidence="1"/>
<evidence type="ECO:0000256" key="8">
    <source>
        <dbReference type="ARBA" id="ARBA00048679"/>
    </source>
</evidence>
<dbReference type="AlphaFoldDB" id="A0AA97AS44"/>
<evidence type="ECO:0000259" key="11">
    <source>
        <dbReference type="PROSITE" id="PS50011"/>
    </source>
</evidence>
<keyword evidence="2 12" id="KW-0723">Serine/threonine-protein kinase</keyword>
<dbReference type="Pfam" id="PF26309">
    <property type="entry name" value="DUF8082"/>
    <property type="match status" value="2"/>
</dbReference>
<dbReference type="InterPro" id="IPR011009">
    <property type="entry name" value="Kinase-like_dom_sf"/>
</dbReference>
<dbReference type="InterPro" id="IPR058395">
    <property type="entry name" value="DUF8082"/>
</dbReference>
<dbReference type="Gene3D" id="3.30.200.20">
    <property type="entry name" value="Phosphorylase Kinase, domain 1"/>
    <property type="match status" value="1"/>
</dbReference>
<evidence type="ECO:0000256" key="3">
    <source>
        <dbReference type="ARBA" id="ARBA00022679"/>
    </source>
</evidence>
<dbReference type="Gene3D" id="1.10.510.10">
    <property type="entry name" value="Transferase(Phosphotransferase) domain 1"/>
    <property type="match status" value="1"/>
</dbReference>
<keyword evidence="5 12" id="KW-0418">Kinase</keyword>
<evidence type="ECO:0000256" key="6">
    <source>
        <dbReference type="ARBA" id="ARBA00022840"/>
    </source>
</evidence>
<dbReference type="GO" id="GO:0004674">
    <property type="term" value="F:protein serine/threonine kinase activity"/>
    <property type="evidence" value="ECO:0007669"/>
    <property type="project" value="UniProtKB-KW"/>
</dbReference>
<dbReference type="SMART" id="SM00220">
    <property type="entry name" value="S_TKc"/>
    <property type="match status" value="1"/>
</dbReference>
<proteinExistence type="predicted"/>
<evidence type="ECO:0000256" key="5">
    <source>
        <dbReference type="ARBA" id="ARBA00022777"/>
    </source>
</evidence>
<dbReference type="PROSITE" id="PS00107">
    <property type="entry name" value="PROTEIN_KINASE_ATP"/>
    <property type="match status" value="1"/>
</dbReference>
<keyword evidence="3" id="KW-0808">Transferase</keyword>
<dbReference type="GO" id="GO:0005524">
    <property type="term" value="F:ATP binding"/>
    <property type="evidence" value="ECO:0007669"/>
    <property type="project" value="UniProtKB-UniRule"/>
</dbReference>
<dbReference type="Pfam" id="PF00069">
    <property type="entry name" value="Pkinase"/>
    <property type="match status" value="1"/>
</dbReference>
<evidence type="ECO:0000256" key="2">
    <source>
        <dbReference type="ARBA" id="ARBA00022527"/>
    </source>
</evidence>
<dbReference type="PANTHER" id="PTHR24363">
    <property type="entry name" value="SERINE/THREONINE PROTEIN KINASE"/>
    <property type="match status" value="1"/>
</dbReference>
<keyword evidence="4 9" id="KW-0547">Nucleotide-binding</keyword>
<sequence length="479" mass="53904">MSPAPEPILINDRYQIQRQIGQGGFGRTYLAADTYRFGDLCVLKEFAPANRSPTVLQRSRQLFEREAKVLYQVSHPQIPKFLAWFTQEDRLFIVEEYIDGKTYLELLEERQQRGETFLEIEVIQWLQDLLPVLQYLHGMNIIHRDISPGNVILPQRRSPPVLIDFGIVKEVASQIWARQLGSLQSLHQASRIGKPGYAPPEQMQLGQCFPSSDLYSLGMTALVLLTGRNPLWLLEQTHSEPRWHSQISTKLRPLFVKLLAENPRHRYPTAQAALADLQVLLSFQPSPEQTTAQPRPDAVTLAPQPAVAPALSPTFLHHCQRELTHCIGPMAAYILDDILTQQPQLTATALIESLAAEIPDLKQANQFRTRARALLQQVPPVSPAPPAPPQPPQPQLDVTTTNPPPARPAFLPLTPDFLTTCRRELARQIGPMADCILDEILAQSPQLSRQQLIQTIAAEIPNAKQADAFRQQMLRQMGK</sequence>